<dbReference type="Proteomes" id="UP000507470">
    <property type="component" value="Unassembled WGS sequence"/>
</dbReference>
<name>A0A6J8BAK3_MYTCO</name>
<dbReference type="EMBL" id="CACVKT020002893">
    <property type="protein sequence ID" value="CAC5380556.1"/>
    <property type="molecule type" value="Genomic_DNA"/>
</dbReference>
<feature type="compositionally biased region" description="Acidic residues" evidence="1">
    <location>
        <begin position="328"/>
        <end position="341"/>
    </location>
</feature>
<keyword evidence="3" id="KW-1185">Reference proteome</keyword>
<reference evidence="2 3" key="1">
    <citation type="submission" date="2020-06" db="EMBL/GenBank/DDBJ databases">
        <authorList>
            <person name="Li R."/>
            <person name="Bekaert M."/>
        </authorList>
    </citation>
    <scope>NUCLEOTIDE SEQUENCE [LARGE SCALE GENOMIC DNA]</scope>
    <source>
        <strain evidence="3">wild</strain>
    </source>
</reference>
<dbReference type="AlphaFoldDB" id="A0A6J8BAK3"/>
<organism evidence="2 3">
    <name type="scientific">Mytilus coruscus</name>
    <name type="common">Sea mussel</name>
    <dbReference type="NCBI Taxonomy" id="42192"/>
    <lineage>
        <taxon>Eukaryota</taxon>
        <taxon>Metazoa</taxon>
        <taxon>Spiralia</taxon>
        <taxon>Lophotrochozoa</taxon>
        <taxon>Mollusca</taxon>
        <taxon>Bivalvia</taxon>
        <taxon>Autobranchia</taxon>
        <taxon>Pteriomorphia</taxon>
        <taxon>Mytilida</taxon>
        <taxon>Mytiloidea</taxon>
        <taxon>Mytilidae</taxon>
        <taxon>Mytilinae</taxon>
        <taxon>Mytilus</taxon>
    </lineage>
</organism>
<protein>
    <submittedName>
        <fullName evidence="2">Uncharacterized protein</fullName>
    </submittedName>
</protein>
<proteinExistence type="predicted"/>
<evidence type="ECO:0000313" key="3">
    <source>
        <dbReference type="Proteomes" id="UP000507470"/>
    </source>
</evidence>
<evidence type="ECO:0000313" key="2">
    <source>
        <dbReference type="EMBL" id="CAC5380556.1"/>
    </source>
</evidence>
<feature type="region of interest" description="Disordered" evidence="1">
    <location>
        <begin position="328"/>
        <end position="347"/>
    </location>
</feature>
<dbReference type="OrthoDB" id="6117194at2759"/>
<accession>A0A6J8BAK3</accession>
<sequence length="723" mass="82808">MAAMDVKELMYLCWTEESSTVFRAKFDADLWKLVTDEIKDVYLCQTPKRPTRLSERSKLISEKIEVYRKTMVTFLCEIPSVKATSREISQTHVNSPYVFPVVTKGSVDQSTENIELTLCNVNRVIDETYEICRRKATEVLVWLLSDTNRCWNIEIPHSLPVAYAMKGYSLTTQTMRTMNEHILEECNARGIDIVCTCFDGQWIKLATRDVDERPLTLLQLQRDVYETASKEKRNTILKHLSEKPIADDLENDVCAIRNESGGLNVTSELLRKVFQAIHYTTKSQNVTKRDLESKQDKVQSDDSLSCLPDEALEVLIESENLISCEDDVAPLDDNETTDTNEPDTTQNASVNVLEDSTVRTSLMSDDTVTEILCKFKEHQRSNVKKKWQTKSAQDLRNCFSDISKLLSLTHIELNIIIELTEQYQRKAAFPIRKSWKILDKANAVSKLIGSGIQKERTVKRMVSLKESALKVVQNNTRYVPKSKLNNVYAVTLYKDSYRSWISKSPFNETTEVEGVGHVKWFSYPEVSEKRNKMEPKCLDAHHLLVNLRVKLYSVVKNGSFNQRAISSLANETFFGELSEMEPTKLGCPKAVNIPRLMSTVTELHHFRSNPNDRSFKIVTTRKSVYPSPDLVEHVEDDAVSHQCDQIEEMDTSPIKISSINLREHAFDRAKRKRKKRVTKRSDVSMPNQVARGCMPIRFHHKCDESKVLPTTRLGIDMKDPSAV</sequence>
<evidence type="ECO:0000256" key="1">
    <source>
        <dbReference type="SAM" id="MobiDB-lite"/>
    </source>
</evidence>
<gene>
    <name evidence="2" type="ORF">MCOR_16490</name>
</gene>